<feature type="transmembrane region" description="Helical" evidence="2">
    <location>
        <begin position="540"/>
        <end position="558"/>
    </location>
</feature>
<evidence type="ECO:0000256" key="2">
    <source>
        <dbReference type="SAM" id="Phobius"/>
    </source>
</evidence>
<keyword evidence="2" id="KW-0472">Membrane</keyword>
<feature type="region of interest" description="Disordered" evidence="1">
    <location>
        <begin position="908"/>
        <end position="928"/>
    </location>
</feature>
<sequence>MPAPVHAVLVARSSTAAAARLERALDAIRAQSQSVASLTIVVRGDPAPLHAAAEAARANRVIASPERTGFAGAVELAFAHLPEGHVWLLDDDSVPEAGTLAKLASALERQPSVAIAAPKVVRAGDRRRIASFGVTMTSTGRTVELAQGEYDQGQHDRDDDVLGADIRGMLLRADVASALVPDRAMLGADEGLDMGVRARLGGRRVSLVPDARIAVWPPRQTPQRLAYTRRVAQLHRRLAYASPLSVAFKWLGLLPLAVWATVLALLAKRPGRVAPEWMATFTVLVRLGAVARSRRRLRAFRSGSWSQVDALRLGPAQMRERQQASDDPRRDNPDKLEFFSGGGAWAVLAGLVVSVAAFIALLTWPAMGGGAFLPLRQSVADLWRDALWGVRPEGLAEVGPADPFSTVVALLGTLWPVAPSFVLVLLWLLATPLSILGAWFAATRITARPSARIALAVLWGFAPPLWDALAQGRPAAVIAHVLLPWLLFAGIAAHRSWTTAGAASILLAGVLACAPSLAPVLGLVWLIGLIVAISARRRRIAHVVWVIVPSIVMFWPLAARQISRGTPWALFADPDAADFAHGSAAAVAGGVLNPASWATLFADLGLEWTAVWWAPILLAPIALLALFAPSTRKTWLAVVSLAVAAAGIATAVIDLGSRLSLVDGVRVAVWPGSALSVAWLGAIVACAIAIDGVRRGRRALAAIVIACAALAIVPQATSLHRGDTTLYSGSDTTLPAYVSAQARADGEVSTLILTPLADGSVEAKVVWGTSETLGGASTLEGTAVEVSDDDVAISQLAGAIVSGSSSTVIDDVRAAGITFVLLREQASPGAEQRVMALTAQASMDQRAGFARVGETPRGVLWSVEDDPSPRTGMSAAETTTAWAVGISQGIALLVALLLAIPTRRTRDEARQKPRLIGVSTESREERTR</sequence>
<accession>A0A367XU93</accession>
<evidence type="ECO:0000313" key="4">
    <source>
        <dbReference type="Proteomes" id="UP000253508"/>
    </source>
</evidence>
<keyword evidence="4" id="KW-1185">Reference proteome</keyword>
<comment type="caution">
    <text evidence="3">The sequence shown here is derived from an EMBL/GenBank/DDBJ whole genome shotgun (WGS) entry which is preliminary data.</text>
</comment>
<feature type="transmembrane region" description="Helical" evidence="2">
    <location>
        <begin position="246"/>
        <end position="267"/>
    </location>
</feature>
<dbReference type="EMBL" id="QORO01000005">
    <property type="protein sequence ID" value="RCK57188.1"/>
    <property type="molecule type" value="Genomic_DNA"/>
</dbReference>
<dbReference type="InterPro" id="IPR050834">
    <property type="entry name" value="Glycosyltransf_2"/>
</dbReference>
<feature type="transmembrane region" description="Helical" evidence="2">
    <location>
        <begin position="421"/>
        <end position="442"/>
    </location>
</feature>
<protein>
    <submittedName>
        <fullName evidence="3">Glycosyltransferase</fullName>
    </submittedName>
</protein>
<feature type="transmembrane region" description="Helical" evidence="2">
    <location>
        <begin position="338"/>
        <end position="364"/>
    </location>
</feature>
<dbReference type="RefSeq" id="WP_114118626.1">
    <property type="nucleotide sequence ID" value="NZ_BMHU01000005.1"/>
</dbReference>
<dbReference type="OrthoDB" id="3734530at2"/>
<feature type="transmembrane region" description="Helical" evidence="2">
    <location>
        <begin position="610"/>
        <end position="628"/>
    </location>
</feature>
<dbReference type="SUPFAM" id="SSF53448">
    <property type="entry name" value="Nucleotide-diphospho-sugar transferases"/>
    <property type="match status" value="1"/>
</dbReference>
<dbReference type="Gene3D" id="3.90.550.10">
    <property type="entry name" value="Spore Coat Polysaccharide Biosynthesis Protein SpsA, Chain A"/>
    <property type="match status" value="1"/>
</dbReference>
<feature type="transmembrane region" description="Helical" evidence="2">
    <location>
        <begin position="505"/>
        <end position="533"/>
    </location>
</feature>
<dbReference type="PANTHER" id="PTHR43685:SF3">
    <property type="entry name" value="SLR2126 PROTEIN"/>
    <property type="match status" value="1"/>
</dbReference>
<dbReference type="Proteomes" id="UP000253508">
    <property type="component" value="Unassembled WGS sequence"/>
</dbReference>
<feature type="transmembrane region" description="Helical" evidence="2">
    <location>
        <begin position="699"/>
        <end position="717"/>
    </location>
</feature>
<keyword evidence="2" id="KW-0812">Transmembrane</keyword>
<gene>
    <name evidence="3" type="ORF">DTO57_12850</name>
</gene>
<name>A0A367XU93_9MICO</name>
<reference evidence="3 4" key="1">
    <citation type="submission" date="2018-07" db="EMBL/GenBank/DDBJ databases">
        <title>Microbacterium endoborsara sp. nov., a novel actinobacterium isolated from Borszczowia aralocaspica.</title>
        <authorList>
            <person name="An D."/>
        </authorList>
    </citation>
    <scope>NUCLEOTIDE SEQUENCE [LARGE SCALE GENOMIC DNA]</scope>
    <source>
        <strain evidence="3 4">C1.15228</strain>
    </source>
</reference>
<evidence type="ECO:0000313" key="3">
    <source>
        <dbReference type="EMBL" id="RCK57188.1"/>
    </source>
</evidence>
<dbReference type="Pfam" id="PF13641">
    <property type="entry name" value="Glyco_tranf_2_3"/>
    <property type="match status" value="1"/>
</dbReference>
<evidence type="ECO:0000256" key="1">
    <source>
        <dbReference type="SAM" id="MobiDB-lite"/>
    </source>
</evidence>
<dbReference type="PANTHER" id="PTHR43685">
    <property type="entry name" value="GLYCOSYLTRANSFERASE"/>
    <property type="match status" value="1"/>
</dbReference>
<feature type="transmembrane region" description="Helical" evidence="2">
    <location>
        <begin position="635"/>
        <end position="656"/>
    </location>
</feature>
<feature type="transmembrane region" description="Helical" evidence="2">
    <location>
        <begin position="668"/>
        <end position="690"/>
    </location>
</feature>
<feature type="transmembrane region" description="Helical" evidence="2">
    <location>
        <begin position="880"/>
        <end position="900"/>
    </location>
</feature>
<keyword evidence="3" id="KW-0808">Transferase</keyword>
<feature type="transmembrane region" description="Helical" evidence="2">
    <location>
        <begin position="475"/>
        <end position="493"/>
    </location>
</feature>
<proteinExistence type="predicted"/>
<organism evidence="3 4">
    <name type="scientific">Microbacterium sorbitolivorans</name>
    <dbReference type="NCBI Taxonomy" id="1867410"/>
    <lineage>
        <taxon>Bacteria</taxon>
        <taxon>Bacillati</taxon>
        <taxon>Actinomycetota</taxon>
        <taxon>Actinomycetes</taxon>
        <taxon>Micrococcales</taxon>
        <taxon>Microbacteriaceae</taxon>
        <taxon>Microbacterium</taxon>
    </lineage>
</organism>
<keyword evidence="2" id="KW-1133">Transmembrane helix</keyword>
<dbReference type="AlphaFoldDB" id="A0A367XU93"/>
<dbReference type="GO" id="GO:0016740">
    <property type="term" value="F:transferase activity"/>
    <property type="evidence" value="ECO:0007669"/>
    <property type="project" value="UniProtKB-KW"/>
</dbReference>
<dbReference type="InterPro" id="IPR029044">
    <property type="entry name" value="Nucleotide-diphossugar_trans"/>
</dbReference>